<dbReference type="PANTHER" id="PTHR38425">
    <property type="entry name" value="LONG CHRONOLOGICAL LIFESPAN PROTEIN 2"/>
    <property type="match status" value="1"/>
</dbReference>
<evidence type="ECO:0000256" key="1">
    <source>
        <dbReference type="ARBA" id="ARBA00002208"/>
    </source>
</evidence>
<accession>A0A6A6SV76</accession>
<dbReference type="AlphaFoldDB" id="A0A6A6SV76"/>
<evidence type="ECO:0000256" key="4">
    <source>
        <dbReference type="ARBA" id="ARBA00022729"/>
    </source>
</evidence>
<keyword evidence="4 5" id="KW-0732">Signal</keyword>
<dbReference type="GO" id="GO:0036503">
    <property type="term" value="P:ERAD pathway"/>
    <property type="evidence" value="ECO:0007669"/>
    <property type="project" value="TreeGrafter"/>
</dbReference>
<reference evidence="6" key="1">
    <citation type="journal article" date="2020" name="Stud. Mycol.">
        <title>101 Dothideomycetes genomes: a test case for predicting lifestyles and emergence of pathogens.</title>
        <authorList>
            <person name="Haridas S."/>
            <person name="Albert R."/>
            <person name="Binder M."/>
            <person name="Bloem J."/>
            <person name="Labutti K."/>
            <person name="Salamov A."/>
            <person name="Andreopoulos B."/>
            <person name="Baker S."/>
            <person name="Barry K."/>
            <person name="Bills G."/>
            <person name="Bluhm B."/>
            <person name="Cannon C."/>
            <person name="Castanera R."/>
            <person name="Culley D."/>
            <person name="Daum C."/>
            <person name="Ezra D."/>
            <person name="Gonzalez J."/>
            <person name="Henrissat B."/>
            <person name="Kuo A."/>
            <person name="Liang C."/>
            <person name="Lipzen A."/>
            <person name="Lutzoni F."/>
            <person name="Magnuson J."/>
            <person name="Mondo S."/>
            <person name="Nolan M."/>
            <person name="Ohm R."/>
            <person name="Pangilinan J."/>
            <person name="Park H.-J."/>
            <person name="Ramirez L."/>
            <person name="Alfaro M."/>
            <person name="Sun H."/>
            <person name="Tritt A."/>
            <person name="Yoshinaga Y."/>
            <person name="Zwiers L.-H."/>
            <person name="Turgeon B."/>
            <person name="Goodwin S."/>
            <person name="Spatafora J."/>
            <person name="Crous P."/>
            <person name="Grigoriev I."/>
        </authorList>
    </citation>
    <scope>NUCLEOTIDE SEQUENCE</scope>
    <source>
        <strain evidence="6">CBS 122681</strain>
    </source>
</reference>
<evidence type="ECO:0000256" key="2">
    <source>
        <dbReference type="ARBA" id="ARBA00010545"/>
    </source>
</evidence>
<feature type="signal peptide" evidence="5">
    <location>
        <begin position="1"/>
        <end position="20"/>
    </location>
</feature>
<evidence type="ECO:0000256" key="3">
    <source>
        <dbReference type="ARBA" id="ARBA00018534"/>
    </source>
</evidence>
<keyword evidence="7" id="KW-1185">Reference proteome</keyword>
<dbReference type="PANTHER" id="PTHR38425:SF1">
    <property type="entry name" value="LONG CHRONOLOGICAL LIFESPAN PROTEIN 2"/>
    <property type="match status" value="1"/>
</dbReference>
<gene>
    <name evidence="6" type="ORF">K491DRAFT_697236</name>
</gene>
<comment type="similarity">
    <text evidence="2">Belongs to the LCL2 family.</text>
</comment>
<evidence type="ECO:0000313" key="6">
    <source>
        <dbReference type="EMBL" id="KAF2650503.1"/>
    </source>
</evidence>
<evidence type="ECO:0000256" key="5">
    <source>
        <dbReference type="SAM" id="SignalP"/>
    </source>
</evidence>
<organism evidence="6 7">
    <name type="scientific">Lophiostoma macrostomum CBS 122681</name>
    <dbReference type="NCBI Taxonomy" id="1314788"/>
    <lineage>
        <taxon>Eukaryota</taxon>
        <taxon>Fungi</taxon>
        <taxon>Dikarya</taxon>
        <taxon>Ascomycota</taxon>
        <taxon>Pezizomycotina</taxon>
        <taxon>Dothideomycetes</taxon>
        <taxon>Pleosporomycetidae</taxon>
        <taxon>Pleosporales</taxon>
        <taxon>Lophiostomataceae</taxon>
        <taxon>Lophiostoma</taxon>
    </lineage>
</organism>
<dbReference type="EMBL" id="MU004453">
    <property type="protein sequence ID" value="KAF2650503.1"/>
    <property type="molecule type" value="Genomic_DNA"/>
</dbReference>
<dbReference type="Proteomes" id="UP000799324">
    <property type="component" value="Unassembled WGS sequence"/>
</dbReference>
<dbReference type="CDD" id="cd23996">
    <property type="entry name" value="LCL2-like"/>
    <property type="match status" value="1"/>
</dbReference>
<sequence length="122" mass="13631">MELRSIVIAVIGFWTLGARAQFGFFDQMFNGGGQQQQQQQQPQNVRSDSSWYQNQYENAHCTNYLCPGTLSCVHFPHHCPCAWETVEEKVELGSGIAICASKGGYAEGETMKKIELARKGLL</sequence>
<proteinExistence type="inferred from homology"/>
<protein>
    <recommendedName>
        <fullName evidence="3">Long chronological lifespan protein 2</fullName>
    </recommendedName>
</protein>
<dbReference type="InterPro" id="IPR034543">
    <property type="entry name" value="LCL2"/>
</dbReference>
<evidence type="ECO:0000313" key="7">
    <source>
        <dbReference type="Proteomes" id="UP000799324"/>
    </source>
</evidence>
<name>A0A6A6SV76_9PLEO</name>
<comment type="function">
    <text evidence="1">Probable component of the endoplasmic reticulum-associated degradation (ERAD) pathway.</text>
</comment>
<feature type="chain" id="PRO_5025517110" description="Long chronological lifespan protein 2" evidence="5">
    <location>
        <begin position="21"/>
        <end position="122"/>
    </location>
</feature>
<dbReference type="OrthoDB" id="2234316at2759"/>